<dbReference type="Pfam" id="PF12802">
    <property type="entry name" value="MarR_2"/>
    <property type="match status" value="1"/>
</dbReference>
<gene>
    <name evidence="2" type="ORF">H9Q10_04560</name>
</gene>
<dbReference type="SMART" id="SM00347">
    <property type="entry name" value="HTH_MARR"/>
    <property type="match status" value="1"/>
</dbReference>
<dbReference type="PANTHER" id="PTHR33164">
    <property type="entry name" value="TRANSCRIPTIONAL REGULATOR, MARR FAMILY"/>
    <property type="match status" value="1"/>
</dbReference>
<evidence type="ECO:0000313" key="2">
    <source>
        <dbReference type="EMBL" id="MBH5328938.1"/>
    </source>
</evidence>
<reference evidence="2 3" key="1">
    <citation type="submission" date="2020-09" db="EMBL/GenBank/DDBJ databases">
        <title>Eikenella S3660 sp. nov., isolated from a throat swab.</title>
        <authorList>
            <person name="Buhl M."/>
        </authorList>
    </citation>
    <scope>NUCLEOTIDE SEQUENCE [LARGE SCALE GENOMIC DNA]</scope>
    <source>
        <strain evidence="2 3">S3360</strain>
    </source>
</reference>
<dbReference type="InterPro" id="IPR036390">
    <property type="entry name" value="WH_DNA-bd_sf"/>
</dbReference>
<dbReference type="InterPro" id="IPR000835">
    <property type="entry name" value="HTH_MarR-typ"/>
</dbReference>
<keyword evidence="3" id="KW-1185">Reference proteome</keyword>
<dbReference type="EMBL" id="JACSGR010000003">
    <property type="protein sequence ID" value="MBH5328938.1"/>
    <property type="molecule type" value="Genomic_DNA"/>
</dbReference>
<protein>
    <submittedName>
        <fullName evidence="2">MarR family transcriptional regulator</fullName>
    </submittedName>
</protein>
<dbReference type="SUPFAM" id="SSF46785">
    <property type="entry name" value="Winged helix' DNA-binding domain"/>
    <property type="match status" value="1"/>
</dbReference>
<name>A0ABS0N9F6_9NEIS</name>
<dbReference type="PANTHER" id="PTHR33164:SF89">
    <property type="entry name" value="MARR FAMILY REGULATORY PROTEIN"/>
    <property type="match status" value="1"/>
</dbReference>
<feature type="domain" description="HTH marR-type" evidence="1">
    <location>
        <begin position="1"/>
        <end position="132"/>
    </location>
</feature>
<dbReference type="InterPro" id="IPR039422">
    <property type="entry name" value="MarR/SlyA-like"/>
</dbReference>
<organism evidence="2 3">
    <name type="scientific">Eikenella glucosivorans</name>
    <dbReference type="NCBI Taxonomy" id="2766967"/>
    <lineage>
        <taxon>Bacteria</taxon>
        <taxon>Pseudomonadati</taxon>
        <taxon>Pseudomonadota</taxon>
        <taxon>Betaproteobacteria</taxon>
        <taxon>Neisseriales</taxon>
        <taxon>Neisseriaceae</taxon>
        <taxon>Eikenella</taxon>
    </lineage>
</organism>
<comment type="caution">
    <text evidence="2">The sequence shown here is derived from an EMBL/GenBank/DDBJ whole genome shotgun (WGS) entry which is preliminary data.</text>
</comment>
<dbReference type="Proteomes" id="UP000768471">
    <property type="component" value="Unassembled WGS sequence"/>
</dbReference>
<dbReference type="Gene3D" id="1.10.10.10">
    <property type="entry name" value="Winged helix-like DNA-binding domain superfamily/Winged helix DNA-binding domain"/>
    <property type="match status" value="1"/>
</dbReference>
<evidence type="ECO:0000313" key="3">
    <source>
        <dbReference type="Proteomes" id="UP000768471"/>
    </source>
</evidence>
<proteinExistence type="predicted"/>
<evidence type="ECO:0000259" key="1">
    <source>
        <dbReference type="PROSITE" id="PS50995"/>
    </source>
</evidence>
<sequence>MNQIDEINSLLSQNISLYDQWARAQGISYNMLAVLYGVSCYEGCTQKMIGERWGLPKQTVFSVCRQLKDKGWLDFEQADGDKREKLLHFTTQGRAAAEPIVDRLKAIETAVIGQVGAAEMENFINHLQRLNRITAQVIAQG</sequence>
<dbReference type="RefSeq" id="WP_197902849.1">
    <property type="nucleotide sequence ID" value="NZ_JACSGR010000003.1"/>
</dbReference>
<accession>A0ABS0N9F6</accession>
<dbReference type="PROSITE" id="PS50995">
    <property type="entry name" value="HTH_MARR_2"/>
    <property type="match status" value="1"/>
</dbReference>
<dbReference type="InterPro" id="IPR036388">
    <property type="entry name" value="WH-like_DNA-bd_sf"/>
</dbReference>